<keyword evidence="2" id="KW-1133">Transmembrane helix</keyword>
<dbReference type="AlphaFoldDB" id="A0AAF0J1F4"/>
<feature type="region of interest" description="Disordered" evidence="1">
    <location>
        <begin position="38"/>
        <end position="63"/>
    </location>
</feature>
<dbReference type="Proteomes" id="UP001213623">
    <property type="component" value="Chromosome 2"/>
</dbReference>
<reference evidence="3" key="1">
    <citation type="submission" date="2023-03" db="EMBL/GenBank/DDBJ databases">
        <title>Mating type loci evolution in Malassezia.</title>
        <authorList>
            <person name="Coelho M.A."/>
        </authorList>
    </citation>
    <scope>NUCLEOTIDE SEQUENCE</scope>
    <source>
        <strain evidence="3">CBS 9557</strain>
    </source>
</reference>
<evidence type="ECO:0000256" key="2">
    <source>
        <dbReference type="SAM" id="Phobius"/>
    </source>
</evidence>
<organism evidence="3 4">
    <name type="scientific">Malassezia nana</name>
    <dbReference type="NCBI Taxonomy" id="180528"/>
    <lineage>
        <taxon>Eukaryota</taxon>
        <taxon>Fungi</taxon>
        <taxon>Dikarya</taxon>
        <taxon>Basidiomycota</taxon>
        <taxon>Ustilaginomycotina</taxon>
        <taxon>Malasseziomycetes</taxon>
        <taxon>Malasseziales</taxon>
        <taxon>Malasseziaceae</taxon>
        <taxon>Malassezia</taxon>
    </lineage>
</organism>
<dbReference type="EMBL" id="CP119893">
    <property type="protein sequence ID" value="WFD26001.1"/>
    <property type="molecule type" value="Genomic_DNA"/>
</dbReference>
<keyword evidence="2" id="KW-0472">Membrane</keyword>
<keyword evidence="2" id="KW-0812">Transmembrane</keyword>
<feature type="transmembrane region" description="Helical" evidence="2">
    <location>
        <begin position="14"/>
        <end position="32"/>
    </location>
</feature>
<gene>
    <name evidence="3" type="ORF">MNAN1_000976</name>
</gene>
<evidence type="ECO:0000313" key="3">
    <source>
        <dbReference type="EMBL" id="WFD26001.1"/>
    </source>
</evidence>
<accession>A0AAF0J1F4</accession>
<proteinExistence type="predicted"/>
<keyword evidence="4" id="KW-1185">Reference proteome</keyword>
<protein>
    <submittedName>
        <fullName evidence="3">Uncharacterized protein</fullName>
    </submittedName>
</protein>
<sequence>MPPRLPGQNARRQVLAPIAVAGSVVLLLAAVYRWSKKASDSDTPKPVTKPPTPTQRKPTLSVSLPVDPTWKSKAIPIELHEMVRGTQADYDLHVLVHAPDGEPVALPCDKVLAYANAQGRAMMQRALQCQFHVELVFVDEQGWMAWDPQDNLQDYLARLDQLAQVVDKMLLVLMPAAPAPNAIALRDLEQSWKKHTISQHPQTQWLDLRSTSWRGLQEALAQERQGWN</sequence>
<name>A0AAF0J1F4_9BASI</name>
<evidence type="ECO:0000256" key="1">
    <source>
        <dbReference type="SAM" id="MobiDB-lite"/>
    </source>
</evidence>
<evidence type="ECO:0000313" key="4">
    <source>
        <dbReference type="Proteomes" id="UP001213623"/>
    </source>
</evidence>